<dbReference type="PROSITE" id="PS00061">
    <property type="entry name" value="ADH_SHORT"/>
    <property type="match status" value="1"/>
</dbReference>
<dbReference type="PANTHER" id="PTHR43103">
    <property type="entry name" value="NUCLEOSIDE-DIPHOSPHATE-SUGAR EPIMERASE"/>
    <property type="match status" value="1"/>
</dbReference>
<sequence length="277" mass="30126">MRQPLDRSRRIVFTGAAGGIGTMTRPLLAKLYPGLVLSDRVAPARLEASETFVAADLTDAEQVAAAVKGAHSIIHFGGYSVEGPWDSILQANIVGCYNLFEAARQAGVKRIVFASSNHAVGFYRRKKKIGTDVTVRPDSRYGVSKAFGEALGALYADKHGIAVTCLRIGNVGPRPLDVRRLSIWISPEDIVQLIRIGLEHPDIRYEIFYGASDNAASWWDNSRAYKLGYRPTGKAEDHRAHAEAEQAKIGPDPVGDLFQGGTFCSAEFTNDARRAGP</sequence>
<dbReference type="InterPro" id="IPR036291">
    <property type="entry name" value="NAD(P)-bd_dom_sf"/>
</dbReference>
<dbReference type="RefSeq" id="WP_085936941.1">
    <property type="nucleotide sequence ID" value="NZ_FUWJ01000010.1"/>
</dbReference>
<name>A0A1T4SVI3_9HYPH</name>
<dbReference type="OrthoDB" id="8770295at2"/>
<dbReference type="Gene3D" id="3.40.50.720">
    <property type="entry name" value="NAD(P)-binding Rossmann-like Domain"/>
    <property type="match status" value="1"/>
</dbReference>
<dbReference type="Proteomes" id="UP000190092">
    <property type="component" value="Unassembled WGS sequence"/>
</dbReference>
<organism evidence="5 6">
    <name type="scientific">Enhydrobacter aerosaccus</name>
    <dbReference type="NCBI Taxonomy" id="225324"/>
    <lineage>
        <taxon>Bacteria</taxon>
        <taxon>Pseudomonadati</taxon>
        <taxon>Pseudomonadota</taxon>
        <taxon>Alphaproteobacteria</taxon>
        <taxon>Hyphomicrobiales</taxon>
        <taxon>Enhydrobacter</taxon>
    </lineage>
</organism>
<evidence type="ECO:0000313" key="5">
    <source>
        <dbReference type="EMBL" id="SKA32285.1"/>
    </source>
</evidence>
<proteinExistence type="inferred from homology"/>
<keyword evidence="6" id="KW-1185">Reference proteome</keyword>
<dbReference type="GO" id="GO:0016491">
    <property type="term" value="F:oxidoreductase activity"/>
    <property type="evidence" value="ECO:0007669"/>
    <property type="project" value="UniProtKB-KW"/>
</dbReference>
<keyword evidence="3" id="KW-0520">NAD</keyword>
<evidence type="ECO:0000256" key="2">
    <source>
        <dbReference type="ARBA" id="ARBA00023002"/>
    </source>
</evidence>
<dbReference type="STRING" id="225324.SAMN02745126_05207"/>
<gene>
    <name evidence="5" type="ORF">SAMN02745126_05207</name>
</gene>
<keyword evidence="2" id="KW-0560">Oxidoreductase</keyword>
<accession>A0A1T4SVI3</accession>
<evidence type="ECO:0000259" key="4">
    <source>
        <dbReference type="Pfam" id="PF01370"/>
    </source>
</evidence>
<evidence type="ECO:0000313" key="6">
    <source>
        <dbReference type="Proteomes" id="UP000190092"/>
    </source>
</evidence>
<dbReference type="PANTHER" id="PTHR43103:SF5">
    <property type="entry name" value="4-EPIMERASE, PUTATIVE (AFU_ORTHOLOGUE AFUA_7G00360)-RELATED"/>
    <property type="match status" value="1"/>
</dbReference>
<dbReference type="EMBL" id="FUWJ01000010">
    <property type="protein sequence ID" value="SKA32285.1"/>
    <property type="molecule type" value="Genomic_DNA"/>
</dbReference>
<dbReference type="InterPro" id="IPR020904">
    <property type="entry name" value="Sc_DH/Rdtase_CS"/>
</dbReference>
<feature type="domain" description="NAD-dependent epimerase/dehydratase" evidence="4">
    <location>
        <begin position="11"/>
        <end position="174"/>
    </location>
</feature>
<evidence type="ECO:0000256" key="3">
    <source>
        <dbReference type="ARBA" id="ARBA00023027"/>
    </source>
</evidence>
<comment type="similarity">
    <text evidence="1">Belongs to the NAD(P)-dependent epimerase/dehydratase family.</text>
</comment>
<reference evidence="6" key="1">
    <citation type="submission" date="2017-02" db="EMBL/GenBank/DDBJ databases">
        <authorList>
            <person name="Varghese N."/>
            <person name="Submissions S."/>
        </authorList>
    </citation>
    <scope>NUCLEOTIDE SEQUENCE [LARGE SCALE GENOMIC DNA]</scope>
    <source>
        <strain evidence="6">ATCC 27094</strain>
    </source>
</reference>
<evidence type="ECO:0000256" key="1">
    <source>
        <dbReference type="ARBA" id="ARBA00007637"/>
    </source>
</evidence>
<dbReference type="InterPro" id="IPR001509">
    <property type="entry name" value="Epimerase_deHydtase"/>
</dbReference>
<dbReference type="AlphaFoldDB" id="A0A1T4SVI3"/>
<dbReference type="Pfam" id="PF01370">
    <property type="entry name" value="Epimerase"/>
    <property type="match status" value="1"/>
</dbReference>
<dbReference type="SUPFAM" id="SSF51735">
    <property type="entry name" value="NAD(P)-binding Rossmann-fold domains"/>
    <property type="match status" value="1"/>
</dbReference>
<protein>
    <submittedName>
        <fullName evidence="5">Uronate dehydrogenase</fullName>
    </submittedName>
</protein>